<dbReference type="SUPFAM" id="SSF47413">
    <property type="entry name" value="lambda repressor-like DNA-binding domains"/>
    <property type="match status" value="1"/>
</dbReference>
<dbReference type="InterPro" id="IPR036165">
    <property type="entry name" value="YefM-like_sf"/>
</dbReference>
<sequence length="113" mass="12798">MNVHTKPQIIKQGGKPLFAVIPWEEYERLINEQNSSAEDIYFPHEVVKYNASGDTLIKAWRKYLGLTQTKLAEMAGMKQSALARIEAGKNRPKSETIKRLARAMDISPAQLID</sequence>
<dbReference type="PROSITE" id="PS50943">
    <property type="entry name" value="HTH_CROC1"/>
    <property type="match status" value="1"/>
</dbReference>
<proteinExistence type="inferred from homology"/>
<dbReference type="AlphaFoldDB" id="A0A7V4WWL8"/>
<gene>
    <name evidence="3" type="ORF">ENK44_16625</name>
</gene>
<reference evidence="3" key="1">
    <citation type="journal article" date="2020" name="mSystems">
        <title>Genome- and Community-Level Interaction Insights into Carbon Utilization and Element Cycling Functions of Hydrothermarchaeota in Hydrothermal Sediment.</title>
        <authorList>
            <person name="Zhou Z."/>
            <person name="Liu Y."/>
            <person name="Xu W."/>
            <person name="Pan J."/>
            <person name="Luo Z.H."/>
            <person name="Li M."/>
        </authorList>
    </citation>
    <scope>NUCLEOTIDE SEQUENCE [LARGE SCALE GENOMIC DNA]</scope>
    <source>
        <strain evidence="3">HyVt-577</strain>
    </source>
</reference>
<dbReference type="Pfam" id="PF01381">
    <property type="entry name" value="HTH_3"/>
    <property type="match status" value="1"/>
</dbReference>
<dbReference type="SUPFAM" id="SSF143120">
    <property type="entry name" value="YefM-like"/>
    <property type="match status" value="1"/>
</dbReference>
<comment type="caution">
    <text evidence="3">The sequence shown here is derived from an EMBL/GenBank/DDBJ whole genome shotgun (WGS) entry which is preliminary data.</text>
</comment>
<comment type="similarity">
    <text evidence="1">Belongs to the phD/YefM antitoxin family.</text>
</comment>
<evidence type="ECO:0000256" key="1">
    <source>
        <dbReference type="ARBA" id="ARBA00009981"/>
    </source>
</evidence>
<dbReference type="CDD" id="cd00093">
    <property type="entry name" value="HTH_XRE"/>
    <property type="match status" value="1"/>
</dbReference>
<dbReference type="EMBL" id="DRQG01000153">
    <property type="protein sequence ID" value="HGY57335.1"/>
    <property type="molecule type" value="Genomic_DNA"/>
</dbReference>
<dbReference type="GO" id="GO:0003677">
    <property type="term" value="F:DNA binding"/>
    <property type="evidence" value="ECO:0007669"/>
    <property type="project" value="InterPro"/>
</dbReference>
<dbReference type="InterPro" id="IPR010982">
    <property type="entry name" value="Lambda_DNA-bd_dom_sf"/>
</dbReference>
<feature type="domain" description="HTH cro/C1-type" evidence="2">
    <location>
        <begin position="57"/>
        <end position="111"/>
    </location>
</feature>
<evidence type="ECO:0000313" key="3">
    <source>
        <dbReference type="EMBL" id="HGY57335.1"/>
    </source>
</evidence>
<name>A0A7V4WWL8_CALAY</name>
<evidence type="ECO:0000259" key="2">
    <source>
        <dbReference type="PROSITE" id="PS50943"/>
    </source>
</evidence>
<accession>A0A7V4WWL8</accession>
<dbReference type="Proteomes" id="UP000885779">
    <property type="component" value="Unassembled WGS sequence"/>
</dbReference>
<dbReference type="InterPro" id="IPR001387">
    <property type="entry name" value="Cro/C1-type_HTH"/>
</dbReference>
<protein>
    <submittedName>
        <fullName evidence="3">Helix-turn-helix domain-containing protein</fullName>
    </submittedName>
</protein>
<dbReference type="SMART" id="SM00530">
    <property type="entry name" value="HTH_XRE"/>
    <property type="match status" value="1"/>
</dbReference>
<organism evidence="3">
    <name type="scientific">Caldithrix abyssi</name>
    <dbReference type="NCBI Taxonomy" id="187145"/>
    <lineage>
        <taxon>Bacteria</taxon>
        <taxon>Pseudomonadati</taxon>
        <taxon>Calditrichota</taxon>
        <taxon>Calditrichia</taxon>
        <taxon>Calditrichales</taxon>
        <taxon>Calditrichaceae</taxon>
        <taxon>Caldithrix</taxon>
    </lineage>
</organism>
<dbReference type="Gene3D" id="1.10.260.40">
    <property type="entry name" value="lambda repressor-like DNA-binding domains"/>
    <property type="match status" value="1"/>
</dbReference>